<organism evidence="1 2">
    <name type="scientific">Austropuccinia psidii MF-1</name>
    <dbReference type="NCBI Taxonomy" id="1389203"/>
    <lineage>
        <taxon>Eukaryota</taxon>
        <taxon>Fungi</taxon>
        <taxon>Dikarya</taxon>
        <taxon>Basidiomycota</taxon>
        <taxon>Pucciniomycotina</taxon>
        <taxon>Pucciniomycetes</taxon>
        <taxon>Pucciniales</taxon>
        <taxon>Sphaerophragmiaceae</taxon>
        <taxon>Austropuccinia</taxon>
    </lineage>
</organism>
<comment type="caution">
    <text evidence="1">The sequence shown here is derived from an EMBL/GenBank/DDBJ whole genome shotgun (WGS) entry which is preliminary data.</text>
</comment>
<evidence type="ECO:0000313" key="1">
    <source>
        <dbReference type="EMBL" id="MBW0546762.1"/>
    </source>
</evidence>
<dbReference type="PANTHER" id="PTHR23272">
    <property type="entry name" value="BED FINGER-RELATED"/>
    <property type="match status" value="1"/>
</dbReference>
<keyword evidence="2" id="KW-1185">Reference proteome</keyword>
<name>A0A9Q3IMF9_9BASI</name>
<dbReference type="Proteomes" id="UP000765509">
    <property type="component" value="Unassembled WGS sequence"/>
</dbReference>
<accession>A0A9Q3IMF9</accession>
<dbReference type="AlphaFoldDB" id="A0A9Q3IMF9"/>
<protein>
    <submittedName>
        <fullName evidence="1">Uncharacterized protein</fullName>
    </submittedName>
</protein>
<dbReference type="SUPFAM" id="SSF53098">
    <property type="entry name" value="Ribonuclease H-like"/>
    <property type="match status" value="1"/>
</dbReference>
<dbReference type="OrthoDB" id="2758369at2759"/>
<gene>
    <name evidence="1" type="ORF">O181_086477</name>
</gene>
<evidence type="ECO:0000313" key="2">
    <source>
        <dbReference type="Proteomes" id="UP000765509"/>
    </source>
</evidence>
<reference evidence="1" key="1">
    <citation type="submission" date="2021-03" db="EMBL/GenBank/DDBJ databases">
        <title>Draft genome sequence of rust myrtle Austropuccinia psidii MF-1, a brazilian biotype.</title>
        <authorList>
            <person name="Quecine M.C."/>
            <person name="Pachon D.M.R."/>
            <person name="Bonatelli M.L."/>
            <person name="Correr F.H."/>
            <person name="Franceschini L.M."/>
            <person name="Leite T.F."/>
            <person name="Margarido G.R.A."/>
            <person name="Almeida C.A."/>
            <person name="Ferrarezi J.A."/>
            <person name="Labate C.A."/>
        </authorList>
    </citation>
    <scope>NUCLEOTIDE SEQUENCE</scope>
    <source>
        <strain evidence="1">MF-1</strain>
    </source>
</reference>
<proteinExistence type="predicted"/>
<dbReference type="EMBL" id="AVOT02051761">
    <property type="protein sequence ID" value="MBW0546762.1"/>
    <property type="molecule type" value="Genomic_DNA"/>
</dbReference>
<sequence>MAPFWLTPLEWEKVVVIVNFLPPLYEATLIICKEKYPTINQALPLYIFLIKRIQQASQQYDVDPIEPATKVITDKLSKYLKILPCKNPVICATFLNPCFKFKFFNTYDSTLTHFGTAPEHLRAIFEEDASLHFEEANPSDNNSEIPSTATTNCHALYNEMYPTSSIEASTLEREIELFFSEPPECKETNILLFWKSRK</sequence>
<dbReference type="InterPro" id="IPR012337">
    <property type="entry name" value="RNaseH-like_sf"/>
</dbReference>